<gene>
    <name evidence="8" type="ORF">CSSPJE1EN1_LOCUS1768</name>
</gene>
<proteinExistence type="predicted"/>
<dbReference type="NCBIfam" id="TIGR01557">
    <property type="entry name" value="myb_SHAQKYF"/>
    <property type="match status" value="1"/>
</dbReference>
<evidence type="ECO:0000256" key="1">
    <source>
        <dbReference type="ARBA" id="ARBA00004123"/>
    </source>
</evidence>
<accession>A0ABP0VT84</accession>
<sequence>MCFENLLPGLPLPVKSKRRVFKVSGMFIRFQASWNFTMQESFFTKSLNSSNEEAAPIIIPPAVAGPDLSLQICPPNSYNQLQQQQPPSFPSGLVLASSNTPHEPMRYPDDFKHKMTPQDTLWLGDCQNPQQWVNDAKLAAMPPGTVQLKPFSWNRSLARHAKAGQHEKTHEHIHHGFDLWERQQKSASCNANSEMSYVSSPRKCHDHEAIFGTTASRPDLCIANPSLDLQAASDHGTFSLPAEEKTRGVLHNLQSEYVKPIVAGGLYHCLQSRSNSQSLLPNLMHITAGDCTSISSNLQETTRILHCGFIMSKSPSKRSMRTPRMRWTNSLHQQFVHAVELLGGHERATPKSVLELMNVKDLTLAHVKSHLQMYRTVKTTSKPLSLPGWPDDSLIPYSSNCIGLEQQLKATHTLSQDKGMENQWMMGSTSPSIKQPPLQFSPPLSEFVSSHTTNVIPKMPNLEFTLGRSGWSATRGLDHGATDAPQGLFLLKC</sequence>
<evidence type="ECO:0000256" key="2">
    <source>
        <dbReference type="ARBA" id="ARBA00022473"/>
    </source>
</evidence>
<evidence type="ECO:0000256" key="5">
    <source>
        <dbReference type="ARBA" id="ARBA00023163"/>
    </source>
</evidence>
<feature type="domain" description="Myb-like" evidence="7">
    <location>
        <begin position="324"/>
        <end position="375"/>
    </location>
</feature>
<dbReference type="InterPro" id="IPR001005">
    <property type="entry name" value="SANT/Myb"/>
</dbReference>
<dbReference type="PANTHER" id="PTHR31496">
    <property type="entry name" value="TRANSCRIPTION FACTOR KAN2-RELATED"/>
    <property type="match status" value="1"/>
</dbReference>
<dbReference type="InterPro" id="IPR044847">
    <property type="entry name" value="KAN_fam"/>
</dbReference>
<keyword evidence="5" id="KW-0804">Transcription</keyword>
<dbReference type="SUPFAM" id="SSF46689">
    <property type="entry name" value="Homeodomain-like"/>
    <property type="match status" value="1"/>
</dbReference>
<dbReference type="EMBL" id="OZ020096">
    <property type="protein sequence ID" value="CAK9256290.1"/>
    <property type="molecule type" value="Genomic_DNA"/>
</dbReference>
<keyword evidence="2" id="KW-0217">Developmental protein</keyword>
<name>A0ABP0VT84_9BRYO</name>
<protein>
    <recommendedName>
        <fullName evidence="7">Myb-like domain-containing protein</fullName>
    </recommendedName>
</protein>
<keyword evidence="3" id="KW-0221">Differentiation</keyword>
<reference evidence="8 9" key="1">
    <citation type="submission" date="2024-02" db="EMBL/GenBank/DDBJ databases">
        <authorList>
            <consortium name="ELIXIR-Norway"/>
            <consortium name="Elixir Norway"/>
        </authorList>
    </citation>
    <scope>NUCLEOTIDE SEQUENCE [LARGE SCALE GENOMIC DNA]</scope>
</reference>
<keyword evidence="4" id="KW-0805">Transcription regulation</keyword>
<organism evidence="8 9">
    <name type="scientific">Sphagnum jensenii</name>
    <dbReference type="NCBI Taxonomy" id="128206"/>
    <lineage>
        <taxon>Eukaryota</taxon>
        <taxon>Viridiplantae</taxon>
        <taxon>Streptophyta</taxon>
        <taxon>Embryophyta</taxon>
        <taxon>Bryophyta</taxon>
        <taxon>Sphagnophytina</taxon>
        <taxon>Sphagnopsida</taxon>
        <taxon>Sphagnales</taxon>
        <taxon>Sphagnaceae</taxon>
        <taxon>Sphagnum</taxon>
    </lineage>
</organism>
<evidence type="ECO:0000313" key="9">
    <source>
        <dbReference type="Proteomes" id="UP001497444"/>
    </source>
</evidence>
<dbReference type="InterPro" id="IPR006447">
    <property type="entry name" value="Myb_dom_plants"/>
</dbReference>
<evidence type="ECO:0000256" key="6">
    <source>
        <dbReference type="ARBA" id="ARBA00023242"/>
    </source>
</evidence>
<dbReference type="InterPro" id="IPR009057">
    <property type="entry name" value="Homeodomain-like_sf"/>
</dbReference>
<evidence type="ECO:0000256" key="3">
    <source>
        <dbReference type="ARBA" id="ARBA00022782"/>
    </source>
</evidence>
<dbReference type="PANTHER" id="PTHR31496:SF3">
    <property type="entry name" value="TRANSCRIPTION REPRESSOR KAN1"/>
    <property type="match status" value="1"/>
</dbReference>
<dbReference type="Proteomes" id="UP001497444">
    <property type="component" value="Chromosome 1"/>
</dbReference>
<comment type="subcellular location">
    <subcellularLocation>
        <location evidence="1">Nucleus</location>
    </subcellularLocation>
</comment>
<keyword evidence="9" id="KW-1185">Reference proteome</keyword>
<dbReference type="Gene3D" id="1.10.10.60">
    <property type="entry name" value="Homeodomain-like"/>
    <property type="match status" value="1"/>
</dbReference>
<evidence type="ECO:0000259" key="7">
    <source>
        <dbReference type="Pfam" id="PF00249"/>
    </source>
</evidence>
<keyword evidence="6" id="KW-0539">Nucleus</keyword>
<dbReference type="Pfam" id="PF00249">
    <property type="entry name" value="Myb_DNA-binding"/>
    <property type="match status" value="1"/>
</dbReference>
<evidence type="ECO:0000313" key="8">
    <source>
        <dbReference type="EMBL" id="CAK9256290.1"/>
    </source>
</evidence>
<evidence type="ECO:0000256" key="4">
    <source>
        <dbReference type="ARBA" id="ARBA00023015"/>
    </source>
</evidence>